<dbReference type="Pfam" id="PF00881">
    <property type="entry name" value="Nitroreductase"/>
    <property type="match status" value="1"/>
</dbReference>
<evidence type="ECO:0000256" key="3">
    <source>
        <dbReference type="ARBA" id="ARBA00023002"/>
    </source>
</evidence>
<dbReference type="STRING" id="263475.AMD00_16585"/>
<dbReference type="PATRIC" id="fig|263475.3.peg.4605"/>
<reference evidence="6" key="1">
    <citation type="submission" date="2015-08" db="EMBL/GenBank/DDBJ databases">
        <title>Fjat-10028 dsm 16317.</title>
        <authorList>
            <person name="Liu B."/>
            <person name="Wang J."/>
            <person name="Zhu Y."/>
            <person name="Liu G."/>
            <person name="Chen Q."/>
            <person name="Chen Z."/>
            <person name="Lan J."/>
            <person name="Che J."/>
            <person name="Ge C."/>
            <person name="Shi H."/>
            <person name="Pan Z."/>
            <person name="Liu X."/>
        </authorList>
    </citation>
    <scope>NUCLEOTIDE SEQUENCE [LARGE SCALE GENOMIC DNA]</scope>
    <source>
        <strain evidence="6">DSM 16317</strain>
    </source>
</reference>
<dbReference type="SUPFAM" id="SSF55469">
    <property type="entry name" value="FMN-dependent nitroreductase-like"/>
    <property type="match status" value="1"/>
</dbReference>
<dbReference type="OrthoDB" id="9810617at2"/>
<dbReference type="GeneID" id="301137710"/>
<dbReference type="EMBL" id="LILB01000005">
    <property type="protein sequence ID" value="KOO49923.1"/>
    <property type="molecule type" value="Genomic_DNA"/>
</dbReference>
<dbReference type="AlphaFoldDB" id="A0A0M0LGU3"/>
<dbReference type="GO" id="GO:0016491">
    <property type="term" value="F:oxidoreductase activity"/>
    <property type="evidence" value="ECO:0007669"/>
    <property type="project" value="UniProtKB-KW"/>
</dbReference>
<dbReference type="GO" id="GO:0034599">
    <property type="term" value="P:cellular response to oxidative stress"/>
    <property type="evidence" value="ECO:0007669"/>
    <property type="project" value="InterPro"/>
</dbReference>
<feature type="domain" description="Nitroreductase" evidence="4">
    <location>
        <begin position="9"/>
        <end position="178"/>
    </location>
</feature>
<evidence type="ECO:0000256" key="1">
    <source>
        <dbReference type="ARBA" id="ARBA00004496"/>
    </source>
</evidence>
<dbReference type="PANTHER" id="PTHR43035">
    <property type="entry name" value="FATTY ACID REPRESSION MUTANT PROTEIN 2-RELATED"/>
    <property type="match status" value="1"/>
</dbReference>
<dbReference type="InterPro" id="IPR033877">
    <property type="entry name" value="Frm2/Hbn1"/>
</dbReference>
<keyword evidence="6" id="KW-1185">Reference proteome</keyword>
<protein>
    <submittedName>
        <fullName evidence="5">Nitroreductase</fullName>
    </submittedName>
</protein>
<keyword evidence="2" id="KW-0963">Cytoplasm</keyword>
<evidence type="ECO:0000313" key="6">
    <source>
        <dbReference type="Proteomes" id="UP000036867"/>
    </source>
</evidence>
<dbReference type="InterPro" id="IPR029479">
    <property type="entry name" value="Nitroreductase"/>
</dbReference>
<comment type="caution">
    <text evidence="5">The sequence shown here is derived from an EMBL/GenBank/DDBJ whole genome shotgun (WGS) entry which is preliminary data.</text>
</comment>
<dbReference type="FunFam" id="3.40.109.10:FF:000001">
    <property type="entry name" value="Nitroreductase family"/>
    <property type="match status" value="1"/>
</dbReference>
<evidence type="ECO:0000313" key="5">
    <source>
        <dbReference type="EMBL" id="KOO49923.1"/>
    </source>
</evidence>
<dbReference type="Gene3D" id="3.40.109.10">
    <property type="entry name" value="NADH Oxidase"/>
    <property type="match status" value="1"/>
</dbReference>
<evidence type="ECO:0000256" key="2">
    <source>
        <dbReference type="ARBA" id="ARBA00022490"/>
    </source>
</evidence>
<accession>A0A0M0LGU3</accession>
<dbReference type="RefSeq" id="WP_053418100.1">
    <property type="nucleotide sequence ID" value="NZ_JBCMHV010000009.1"/>
</dbReference>
<dbReference type="InterPro" id="IPR000415">
    <property type="entry name" value="Nitroreductase-like"/>
</dbReference>
<dbReference type="PANTHER" id="PTHR43035:SF1">
    <property type="entry name" value="FATTY ACID REPRESSION MUTANT PROTEIN 2-RELATED"/>
    <property type="match status" value="1"/>
</dbReference>
<dbReference type="GO" id="GO:0005737">
    <property type="term" value="C:cytoplasm"/>
    <property type="evidence" value="ECO:0007669"/>
    <property type="project" value="UniProtKB-SubCell"/>
</dbReference>
<keyword evidence="3" id="KW-0560">Oxidoreductase</keyword>
<name>A0A0M0LGU3_9BACL</name>
<organism evidence="5 6">
    <name type="scientific">Viridibacillus arvi</name>
    <dbReference type="NCBI Taxonomy" id="263475"/>
    <lineage>
        <taxon>Bacteria</taxon>
        <taxon>Bacillati</taxon>
        <taxon>Bacillota</taxon>
        <taxon>Bacilli</taxon>
        <taxon>Bacillales</taxon>
        <taxon>Caryophanaceae</taxon>
        <taxon>Viridibacillus</taxon>
    </lineage>
</organism>
<comment type="subcellular location">
    <subcellularLocation>
        <location evidence="1">Cytoplasm</location>
    </subcellularLocation>
</comment>
<dbReference type="Proteomes" id="UP000036867">
    <property type="component" value="Unassembled WGS sequence"/>
</dbReference>
<evidence type="ECO:0000259" key="4">
    <source>
        <dbReference type="Pfam" id="PF00881"/>
    </source>
</evidence>
<sequence>MSGDFYSAIEERRSFYSITDEFVISDERIEEVVQLAVANTPTAFNSQTGRLVVLLGNSNKDFWQVIFESIKEGLAEEHIEKNKRKFNAFASGYGTVLFFEDYEVVASMQNKFPLFHEQFTEWSHQASGILQYLVWTSLEYEGFGASLQHYTPTFSSAICKQWGIQKGWKLIAQLPFGKPTVAPKEKEIQSLDQRVVIVK</sequence>
<proteinExistence type="predicted"/>
<dbReference type="CDD" id="cd02140">
    <property type="entry name" value="Frm2-like"/>
    <property type="match status" value="1"/>
</dbReference>
<gene>
    <name evidence="5" type="ORF">AMD00_16585</name>
</gene>